<organism evidence="1 2">
    <name type="scientific">Naganishia friedmannii</name>
    <dbReference type="NCBI Taxonomy" id="89922"/>
    <lineage>
        <taxon>Eukaryota</taxon>
        <taxon>Fungi</taxon>
        <taxon>Dikarya</taxon>
        <taxon>Basidiomycota</taxon>
        <taxon>Agaricomycotina</taxon>
        <taxon>Tremellomycetes</taxon>
        <taxon>Filobasidiales</taxon>
        <taxon>Filobasidiaceae</taxon>
        <taxon>Naganishia</taxon>
    </lineage>
</organism>
<dbReference type="EMBL" id="JASBWT010000010">
    <property type="protein sequence ID" value="KAJ9101143.1"/>
    <property type="molecule type" value="Genomic_DNA"/>
</dbReference>
<evidence type="ECO:0000313" key="2">
    <source>
        <dbReference type="Proteomes" id="UP001227268"/>
    </source>
</evidence>
<proteinExistence type="predicted"/>
<accession>A0ACC2VPN8</accession>
<keyword evidence="2" id="KW-1185">Reference proteome</keyword>
<gene>
    <name evidence="1" type="ORF">QFC21_003361</name>
</gene>
<comment type="caution">
    <text evidence="1">The sequence shown here is derived from an EMBL/GenBank/DDBJ whole genome shotgun (WGS) entry which is preliminary data.</text>
</comment>
<dbReference type="Proteomes" id="UP001227268">
    <property type="component" value="Unassembled WGS sequence"/>
</dbReference>
<evidence type="ECO:0000313" key="1">
    <source>
        <dbReference type="EMBL" id="KAJ9101143.1"/>
    </source>
</evidence>
<reference evidence="1" key="1">
    <citation type="submission" date="2023-04" db="EMBL/GenBank/DDBJ databases">
        <title>Draft Genome sequencing of Naganishia species isolated from polar environments using Oxford Nanopore Technology.</title>
        <authorList>
            <person name="Leo P."/>
            <person name="Venkateswaran K."/>
        </authorList>
    </citation>
    <scope>NUCLEOTIDE SEQUENCE</scope>
    <source>
        <strain evidence="1">MNA-CCFEE 5423</strain>
    </source>
</reference>
<protein>
    <submittedName>
        <fullName evidence="1">Uncharacterized protein</fullName>
    </submittedName>
</protein>
<name>A0ACC2VPN8_9TREE</name>
<sequence length="569" mass="62224">MLLLTTTAIITAATRVLAHSHAAAPTAHAGIRGVDPSLLSAYPPNPSSNFTCLSNPSIQLPYTAINDDYCDCPDGSDEPGTAACSQLVGRVRFWCANEGHVPGWVYASRVNDGICDPECCDGSDEYDDPTLCPNRCAQIGAEHRVKIQAEQKLRKTGSKIRASYIKYAHHERLKMAQKIGDLEREIEGKEGEVAAARAIYQSLLHHRTILSALRAHKTRLEEEVDELKRILKELSEGYNPNYQDMAVKAAVVGYTEKYGAPGETTTTNEDEETPSDDPAEREDEGSLPPGGGGGVTEQQLDELETLDLEALIVSADSDVGGAGGEGESDAEGHEGALYRIDQYIPDALYESYERARDHVLTWLIRFGVIGKGAAAAGMGSALVADAPHMIEARKKYNDLSSSLSSVQADLTNTRDALTRLDTDFGPQGEWKKLENTCIDREQGDYTYTLCFFGKVTQKSNKDGATHHLGTYARWNAGPDVQSGTEAYYSKQLYNRGLKCWNGPERSVNVDMTCGTSNEITHISEPEKCEYRFQVTTPALCWPDLQWEQQQPAAAAGQEGVKQHAARVDL</sequence>